<dbReference type="EMBL" id="SJKB01000005">
    <property type="protein sequence ID" value="TCC61158.1"/>
    <property type="molecule type" value="Genomic_DNA"/>
</dbReference>
<dbReference type="Gene3D" id="1.20.120.530">
    <property type="entry name" value="GntR ligand-binding domain-like"/>
    <property type="match status" value="1"/>
</dbReference>
<feature type="region of interest" description="Disordered" evidence="4">
    <location>
        <begin position="236"/>
        <end position="257"/>
    </location>
</feature>
<keyword evidence="2" id="KW-0238">DNA-binding</keyword>
<evidence type="ECO:0000313" key="6">
    <source>
        <dbReference type="EMBL" id="TCC61158.1"/>
    </source>
</evidence>
<comment type="caution">
    <text evidence="6">The sequence shown here is derived from an EMBL/GenBank/DDBJ whole genome shotgun (WGS) entry which is preliminary data.</text>
</comment>
<feature type="domain" description="HTH gntR-type" evidence="5">
    <location>
        <begin position="33"/>
        <end position="100"/>
    </location>
</feature>
<dbReference type="Gene3D" id="1.10.10.10">
    <property type="entry name" value="Winged helix-like DNA-binding domain superfamily/Winged helix DNA-binding domain"/>
    <property type="match status" value="1"/>
</dbReference>
<dbReference type="OrthoDB" id="5243844at2"/>
<dbReference type="AlphaFoldDB" id="A0A4R0KSG5"/>
<dbReference type="GO" id="GO:0003700">
    <property type="term" value="F:DNA-binding transcription factor activity"/>
    <property type="evidence" value="ECO:0007669"/>
    <property type="project" value="InterPro"/>
</dbReference>
<evidence type="ECO:0000256" key="2">
    <source>
        <dbReference type="ARBA" id="ARBA00023125"/>
    </source>
</evidence>
<dbReference type="InterPro" id="IPR036390">
    <property type="entry name" value="WH_DNA-bd_sf"/>
</dbReference>
<proteinExistence type="predicted"/>
<organism evidence="6 7">
    <name type="scientific">Kribbella pittospori</name>
    <dbReference type="NCBI Taxonomy" id="722689"/>
    <lineage>
        <taxon>Bacteria</taxon>
        <taxon>Bacillati</taxon>
        <taxon>Actinomycetota</taxon>
        <taxon>Actinomycetes</taxon>
        <taxon>Propionibacteriales</taxon>
        <taxon>Kribbellaceae</taxon>
        <taxon>Kribbella</taxon>
    </lineage>
</organism>
<dbReference type="SMART" id="SM00895">
    <property type="entry name" value="FCD"/>
    <property type="match status" value="1"/>
</dbReference>
<feature type="compositionally biased region" description="Low complexity" evidence="4">
    <location>
        <begin position="242"/>
        <end position="257"/>
    </location>
</feature>
<feature type="compositionally biased region" description="Basic and acidic residues" evidence="4">
    <location>
        <begin position="21"/>
        <end position="34"/>
    </location>
</feature>
<dbReference type="InterPro" id="IPR036388">
    <property type="entry name" value="WH-like_DNA-bd_sf"/>
</dbReference>
<dbReference type="SUPFAM" id="SSF46785">
    <property type="entry name" value="Winged helix' DNA-binding domain"/>
    <property type="match status" value="1"/>
</dbReference>
<evidence type="ECO:0000259" key="5">
    <source>
        <dbReference type="PROSITE" id="PS50949"/>
    </source>
</evidence>
<dbReference type="InterPro" id="IPR000524">
    <property type="entry name" value="Tscrpt_reg_HTH_GntR"/>
</dbReference>
<name>A0A4R0KSG5_9ACTN</name>
<accession>A0A4R0KSG5</accession>
<dbReference type="PANTHER" id="PTHR43537:SF5">
    <property type="entry name" value="UXU OPERON TRANSCRIPTIONAL REGULATOR"/>
    <property type="match status" value="1"/>
</dbReference>
<sequence length="257" mass="28824">MVCGYEFTIWPTTPPAGQERQMSERGAERPERTRMSDVVYEQLQTWLLDGAIQPGERIRVDVVSRQLGVSQTPVRESLNRLEAEDLVTKTHLIGYSASPKLTPERFEDLFEARFLIEPYCAGLAAGRHQRVEVEQIAGIAADLRVRYQAGTMSYGAFAREDAEFHQAIIAATGNSYFGEIFAKLHCHLQLFRLLRDSRVTEDALEEHDLIVTAIRQRDTEAADAAMHAHLTASRSRLRSAFESTPEPLPAEATPTPS</sequence>
<dbReference type="GO" id="GO:0003677">
    <property type="term" value="F:DNA binding"/>
    <property type="evidence" value="ECO:0007669"/>
    <property type="project" value="UniProtKB-KW"/>
</dbReference>
<dbReference type="InterPro" id="IPR008920">
    <property type="entry name" value="TF_FadR/GntR_C"/>
</dbReference>
<protein>
    <submittedName>
        <fullName evidence="6">GntR family transcriptional regulator</fullName>
    </submittedName>
</protein>
<keyword evidence="1" id="KW-0805">Transcription regulation</keyword>
<evidence type="ECO:0000256" key="1">
    <source>
        <dbReference type="ARBA" id="ARBA00023015"/>
    </source>
</evidence>
<evidence type="ECO:0000256" key="3">
    <source>
        <dbReference type="ARBA" id="ARBA00023163"/>
    </source>
</evidence>
<evidence type="ECO:0000313" key="7">
    <source>
        <dbReference type="Proteomes" id="UP000291144"/>
    </source>
</evidence>
<dbReference type="Pfam" id="PF07729">
    <property type="entry name" value="FCD"/>
    <property type="match status" value="1"/>
</dbReference>
<dbReference type="PANTHER" id="PTHR43537">
    <property type="entry name" value="TRANSCRIPTIONAL REGULATOR, GNTR FAMILY"/>
    <property type="match status" value="1"/>
</dbReference>
<dbReference type="InterPro" id="IPR011711">
    <property type="entry name" value="GntR_C"/>
</dbReference>
<dbReference type="Pfam" id="PF00392">
    <property type="entry name" value="GntR"/>
    <property type="match status" value="1"/>
</dbReference>
<dbReference type="SMART" id="SM00345">
    <property type="entry name" value="HTH_GNTR"/>
    <property type="match status" value="1"/>
</dbReference>
<reference evidence="6 7" key="1">
    <citation type="submission" date="2019-02" db="EMBL/GenBank/DDBJ databases">
        <title>Kribbella capetownensis sp. nov. and Kribbella speibonae sp. nov., isolated from soil.</title>
        <authorList>
            <person name="Curtis S.M."/>
            <person name="Norton I."/>
            <person name="Everest G.J."/>
            <person name="Meyers P.R."/>
        </authorList>
    </citation>
    <scope>NUCLEOTIDE SEQUENCE [LARGE SCALE GENOMIC DNA]</scope>
    <source>
        <strain evidence="6 7">NRRL B-24813</strain>
    </source>
</reference>
<dbReference type="SUPFAM" id="SSF48008">
    <property type="entry name" value="GntR ligand-binding domain-like"/>
    <property type="match status" value="1"/>
</dbReference>
<evidence type="ECO:0000256" key="4">
    <source>
        <dbReference type="SAM" id="MobiDB-lite"/>
    </source>
</evidence>
<keyword evidence="3" id="KW-0804">Transcription</keyword>
<feature type="region of interest" description="Disordered" evidence="4">
    <location>
        <begin position="13"/>
        <end position="34"/>
    </location>
</feature>
<dbReference type="PROSITE" id="PS50949">
    <property type="entry name" value="HTH_GNTR"/>
    <property type="match status" value="1"/>
</dbReference>
<keyword evidence="7" id="KW-1185">Reference proteome</keyword>
<gene>
    <name evidence="6" type="ORF">E0H73_18080</name>
</gene>
<dbReference type="Proteomes" id="UP000291144">
    <property type="component" value="Unassembled WGS sequence"/>
</dbReference>